<proteinExistence type="predicted"/>
<reference evidence="1" key="1">
    <citation type="submission" date="2023-03" db="EMBL/GenBank/DDBJ databases">
        <authorList>
            <person name="Steffen K."/>
            <person name="Cardenas P."/>
        </authorList>
    </citation>
    <scope>NUCLEOTIDE SEQUENCE</scope>
</reference>
<protein>
    <submittedName>
        <fullName evidence="1">Uncharacterized protein</fullName>
    </submittedName>
</protein>
<gene>
    <name evidence="1" type="ORF">GBAR_LOCUS7537</name>
</gene>
<organism evidence="1 2">
    <name type="scientific">Geodia barretti</name>
    <name type="common">Barrett's horny sponge</name>
    <dbReference type="NCBI Taxonomy" id="519541"/>
    <lineage>
        <taxon>Eukaryota</taxon>
        <taxon>Metazoa</taxon>
        <taxon>Porifera</taxon>
        <taxon>Demospongiae</taxon>
        <taxon>Heteroscleromorpha</taxon>
        <taxon>Tetractinellida</taxon>
        <taxon>Astrophorina</taxon>
        <taxon>Geodiidae</taxon>
        <taxon>Geodia</taxon>
    </lineage>
</organism>
<sequence length="64" mass="6880">MAGHLTHSSGAALPQLEVHSPLSEYRHRRSIRTAAPQTCGWSSAATKTSASHLDSLGQHKFSLL</sequence>
<name>A0AA35W872_GEOBA</name>
<evidence type="ECO:0000313" key="2">
    <source>
        <dbReference type="Proteomes" id="UP001174909"/>
    </source>
</evidence>
<dbReference type="AlphaFoldDB" id="A0AA35W872"/>
<dbReference type="Proteomes" id="UP001174909">
    <property type="component" value="Unassembled WGS sequence"/>
</dbReference>
<keyword evidence="2" id="KW-1185">Reference proteome</keyword>
<accession>A0AA35W872</accession>
<evidence type="ECO:0000313" key="1">
    <source>
        <dbReference type="EMBL" id="CAI8011753.1"/>
    </source>
</evidence>
<dbReference type="EMBL" id="CASHTH010001121">
    <property type="protein sequence ID" value="CAI8011753.1"/>
    <property type="molecule type" value="Genomic_DNA"/>
</dbReference>
<comment type="caution">
    <text evidence="1">The sequence shown here is derived from an EMBL/GenBank/DDBJ whole genome shotgun (WGS) entry which is preliminary data.</text>
</comment>